<gene>
    <name evidence="2" type="ORF">LXT12_12790</name>
</gene>
<feature type="compositionally biased region" description="Low complexity" evidence="1">
    <location>
        <begin position="103"/>
        <end position="136"/>
    </location>
</feature>
<evidence type="ECO:0000256" key="1">
    <source>
        <dbReference type="SAM" id="MobiDB-lite"/>
    </source>
</evidence>
<organism evidence="2 3">
    <name type="scientific">Pelomonas caseinilytica</name>
    <dbReference type="NCBI Taxonomy" id="2906763"/>
    <lineage>
        <taxon>Bacteria</taxon>
        <taxon>Pseudomonadati</taxon>
        <taxon>Pseudomonadota</taxon>
        <taxon>Betaproteobacteria</taxon>
        <taxon>Burkholderiales</taxon>
        <taxon>Sphaerotilaceae</taxon>
        <taxon>Roseateles</taxon>
    </lineage>
</organism>
<protein>
    <submittedName>
        <fullName evidence="2">DUF3108 domain-containing protein</fullName>
    </submittedName>
</protein>
<evidence type="ECO:0000313" key="3">
    <source>
        <dbReference type="Proteomes" id="UP001201463"/>
    </source>
</evidence>
<dbReference type="InterPro" id="IPR021457">
    <property type="entry name" value="DUF3108"/>
</dbReference>
<name>A0ABS8XB11_9BURK</name>
<feature type="compositionally biased region" description="Pro residues" evidence="1">
    <location>
        <begin position="55"/>
        <end position="71"/>
    </location>
</feature>
<feature type="compositionally biased region" description="Low complexity" evidence="1">
    <location>
        <begin position="72"/>
        <end position="86"/>
    </location>
</feature>
<reference evidence="2 3" key="1">
    <citation type="submission" date="2021-12" db="EMBL/GenBank/DDBJ databases">
        <title>Genome seq of p7.</title>
        <authorList>
            <person name="Seo T."/>
        </authorList>
    </citation>
    <scope>NUCLEOTIDE SEQUENCE [LARGE SCALE GENOMIC DNA]</scope>
    <source>
        <strain evidence="2 3">P7</strain>
    </source>
</reference>
<dbReference type="EMBL" id="JAJTWT010000005">
    <property type="protein sequence ID" value="MCE4538127.1"/>
    <property type="molecule type" value="Genomic_DNA"/>
</dbReference>
<sequence length="376" mass="41017">MKTPRPPWLLVLAVLAAHLLLGHEVQRIHEGWLSDGPPPLPERLHVALVREMQVQPPPAAAHRPPSPPPAPVRARAPAAAPVSAVSNEGAASQPVVPPEPEPDAQASAPAASAPEPVAEAASAPPDAMAQAASAPADGEPGPEWPLSTRLTYVLTGNYRGPIYGQAEVEWLRKGRDYQVRLDVAVGPSFAPLITRRMVSQGQLTADGITPQRYDEETRFIVGDSRRATVFFLPNEVQLASGPRVPALRGGQDSASQFVQLTWLFLTGREPLKAGHVIRFPLVLPRRQYEDWQYEVIGEEPVQTQLGWMPAWHLRPSRPAKSGDLSAEVWLAPGLQYLPVRLVIRQDAETYVDLMLRNPPLQAAPESANDIPRRLSQ</sequence>
<comment type="caution">
    <text evidence="2">The sequence shown here is derived from an EMBL/GenBank/DDBJ whole genome shotgun (WGS) entry which is preliminary data.</text>
</comment>
<feature type="region of interest" description="Disordered" evidence="1">
    <location>
        <begin position="55"/>
        <end position="144"/>
    </location>
</feature>
<accession>A0ABS8XB11</accession>
<keyword evidence="3" id="KW-1185">Reference proteome</keyword>
<proteinExistence type="predicted"/>
<dbReference type="Pfam" id="PF11306">
    <property type="entry name" value="DUF3108"/>
    <property type="match status" value="1"/>
</dbReference>
<dbReference type="Proteomes" id="UP001201463">
    <property type="component" value="Unassembled WGS sequence"/>
</dbReference>
<dbReference type="RefSeq" id="WP_233392577.1">
    <property type="nucleotide sequence ID" value="NZ_JAJTWT010000005.1"/>
</dbReference>
<evidence type="ECO:0000313" key="2">
    <source>
        <dbReference type="EMBL" id="MCE4538127.1"/>
    </source>
</evidence>